<proteinExistence type="predicted"/>
<keyword evidence="2" id="KW-1133">Transmembrane helix</keyword>
<reference evidence="3 4" key="1">
    <citation type="journal article" date="2019" name="Int. J. Syst. Evol. Microbiol.">
        <title>The Global Catalogue of Microorganisms (GCM) 10K type strain sequencing project: providing services to taxonomists for standard genome sequencing and annotation.</title>
        <authorList>
            <consortium name="The Broad Institute Genomics Platform"/>
            <consortium name="The Broad Institute Genome Sequencing Center for Infectious Disease"/>
            <person name="Wu L."/>
            <person name="Ma J."/>
        </authorList>
    </citation>
    <scope>NUCLEOTIDE SEQUENCE [LARGE SCALE GENOMIC DNA]</scope>
    <source>
        <strain evidence="3 4">CGMCC 1.12237</strain>
    </source>
</reference>
<gene>
    <name evidence="3" type="ORF">ACFPJ5_09995</name>
</gene>
<feature type="transmembrane region" description="Helical" evidence="2">
    <location>
        <begin position="142"/>
        <end position="164"/>
    </location>
</feature>
<feature type="transmembrane region" description="Helical" evidence="2">
    <location>
        <begin position="12"/>
        <end position="36"/>
    </location>
</feature>
<accession>A0ABD5RBG4</accession>
<keyword evidence="4" id="KW-1185">Reference proteome</keyword>
<keyword evidence="2" id="KW-0812">Transmembrane</keyword>
<dbReference type="EMBL" id="JBHSKX010000002">
    <property type="protein sequence ID" value="MFC5367273.1"/>
    <property type="molecule type" value="Genomic_DNA"/>
</dbReference>
<feature type="transmembrane region" description="Helical" evidence="2">
    <location>
        <begin position="111"/>
        <end position="130"/>
    </location>
</feature>
<dbReference type="RefSeq" id="WP_227229535.1">
    <property type="nucleotide sequence ID" value="NZ_JAJCVJ010000002.1"/>
</dbReference>
<dbReference type="AlphaFoldDB" id="A0ABD5RBG4"/>
<evidence type="ECO:0000256" key="1">
    <source>
        <dbReference type="SAM" id="MobiDB-lite"/>
    </source>
</evidence>
<keyword evidence="2" id="KW-0472">Membrane</keyword>
<feature type="transmembrane region" description="Helical" evidence="2">
    <location>
        <begin position="48"/>
        <end position="67"/>
    </location>
</feature>
<protein>
    <submittedName>
        <fullName evidence="3">Uncharacterized protein</fullName>
    </submittedName>
</protein>
<feature type="region of interest" description="Disordered" evidence="1">
    <location>
        <begin position="284"/>
        <end position="309"/>
    </location>
</feature>
<evidence type="ECO:0000256" key="2">
    <source>
        <dbReference type="SAM" id="Phobius"/>
    </source>
</evidence>
<name>A0ABD5RBG4_9EURY</name>
<sequence>MALRDTLRRAATPLVLAGITYICVFLTLVVGTGVMAGSDPARLATTSVTGYFVLAGAFAGVIAVHVGRRVSRRVQLLAVALLVVGVGVRFVDGGETASGLLSMSGLFVVVYLPYLVGGTVLLRIAGGLVSPDRVHRLTDRPVVSGSLLVVGAVVLVVTVGPLLAIATASPAVPPADWSPEEQLAYLESTDQADRETGAFVDRSRDTARIERVLSLARAGAIDTPQAQLDAAVVLHHGTCPAHFELAHRYAVRANDSPEIDPSFWIRATYDRWQVSIGNEQRYGTQAGTRPVNATCVPPVPEGIETESPP</sequence>
<organism evidence="3 4">
    <name type="scientific">Salinirubrum litoreum</name>
    <dbReference type="NCBI Taxonomy" id="1126234"/>
    <lineage>
        <taxon>Archaea</taxon>
        <taxon>Methanobacteriati</taxon>
        <taxon>Methanobacteriota</taxon>
        <taxon>Stenosarchaea group</taxon>
        <taxon>Halobacteria</taxon>
        <taxon>Halobacteriales</taxon>
        <taxon>Haloferacaceae</taxon>
        <taxon>Salinirubrum</taxon>
    </lineage>
</organism>
<dbReference type="Proteomes" id="UP001596201">
    <property type="component" value="Unassembled WGS sequence"/>
</dbReference>
<evidence type="ECO:0000313" key="3">
    <source>
        <dbReference type="EMBL" id="MFC5367273.1"/>
    </source>
</evidence>
<comment type="caution">
    <text evidence="3">The sequence shown here is derived from an EMBL/GenBank/DDBJ whole genome shotgun (WGS) entry which is preliminary data.</text>
</comment>
<evidence type="ECO:0000313" key="4">
    <source>
        <dbReference type="Proteomes" id="UP001596201"/>
    </source>
</evidence>
<feature type="transmembrane region" description="Helical" evidence="2">
    <location>
        <begin position="74"/>
        <end position="91"/>
    </location>
</feature>